<accession>A0AAN5D2F3</accession>
<proteinExistence type="predicted"/>
<sequence>NSTKGDSSGSIVKFALRCGVKHKELWNCDSEVGMSLLKANGKMHTYSEQRMCFDENNNYYGLHPVIWTNITNSQVFS</sequence>
<dbReference type="EMBL" id="BTRK01000005">
    <property type="protein sequence ID" value="GMR55283.1"/>
    <property type="molecule type" value="Genomic_DNA"/>
</dbReference>
<name>A0AAN5D2F3_9BILA</name>
<feature type="non-terminal residue" evidence="1">
    <location>
        <position position="1"/>
    </location>
</feature>
<keyword evidence="2" id="KW-1185">Reference proteome</keyword>
<reference evidence="2" key="1">
    <citation type="submission" date="2022-10" db="EMBL/GenBank/DDBJ databases">
        <title>Genome assembly of Pristionchus species.</title>
        <authorList>
            <person name="Yoshida K."/>
            <person name="Sommer R.J."/>
        </authorList>
    </citation>
    <scope>NUCLEOTIDE SEQUENCE [LARGE SCALE GENOMIC DNA]</scope>
    <source>
        <strain evidence="2">RS5460</strain>
    </source>
</reference>
<protein>
    <submittedName>
        <fullName evidence="1">Uncharacterized protein</fullName>
    </submittedName>
</protein>
<comment type="caution">
    <text evidence="1">The sequence shown here is derived from an EMBL/GenBank/DDBJ whole genome shotgun (WGS) entry which is preliminary data.</text>
</comment>
<feature type="non-terminal residue" evidence="1">
    <location>
        <position position="77"/>
    </location>
</feature>
<dbReference type="AlphaFoldDB" id="A0AAN5D2F3"/>
<dbReference type="Proteomes" id="UP001328107">
    <property type="component" value="Unassembled WGS sequence"/>
</dbReference>
<organism evidence="1 2">
    <name type="scientific">Pristionchus mayeri</name>
    <dbReference type="NCBI Taxonomy" id="1317129"/>
    <lineage>
        <taxon>Eukaryota</taxon>
        <taxon>Metazoa</taxon>
        <taxon>Ecdysozoa</taxon>
        <taxon>Nematoda</taxon>
        <taxon>Chromadorea</taxon>
        <taxon>Rhabditida</taxon>
        <taxon>Rhabditina</taxon>
        <taxon>Diplogasteromorpha</taxon>
        <taxon>Diplogasteroidea</taxon>
        <taxon>Neodiplogasteridae</taxon>
        <taxon>Pristionchus</taxon>
    </lineage>
</organism>
<gene>
    <name evidence="1" type="ORF">PMAYCL1PPCAC_25478</name>
</gene>
<evidence type="ECO:0000313" key="2">
    <source>
        <dbReference type="Proteomes" id="UP001328107"/>
    </source>
</evidence>
<evidence type="ECO:0000313" key="1">
    <source>
        <dbReference type="EMBL" id="GMR55283.1"/>
    </source>
</evidence>